<feature type="site" description="Substrate discrimination" evidence="17">
    <location>
        <position position="29"/>
    </location>
</feature>
<evidence type="ECO:0000256" key="5">
    <source>
        <dbReference type="ARBA" id="ARBA00022490"/>
    </source>
</evidence>
<evidence type="ECO:0000256" key="9">
    <source>
        <dbReference type="ARBA" id="ARBA00022723"/>
    </source>
</evidence>
<dbReference type="PROSITE" id="PS50173">
    <property type="entry name" value="UMUC"/>
    <property type="match status" value="1"/>
</dbReference>
<proteinExistence type="inferred from homology"/>
<evidence type="ECO:0000259" key="18">
    <source>
        <dbReference type="PROSITE" id="PS50173"/>
    </source>
</evidence>
<dbReference type="Pfam" id="PF11798">
    <property type="entry name" value="IMS_HHH"/>
    <property type="match status" value="1"/>
</dbReference>
<evidence type="ECO:0000256" key="3">
    <source>
        <dbReference type="ARBA" id="ARBA00011245"/>
    </source>
</evidence>
<dbReference type="PANTHER" id="PTHR11076:SF33">
    <property type="entry name" value="DNA POLYMERASE KAPPA"/>
    <property type="match status" value="1"/>
</dbReference>
<name>A0A7G6U116_9BRAD</name>
<dbReference type="InterPro" id="IPR022880">
    <property type="entry name" value="DNApol_IV"/>
</dbReference>
<evidence type="ECO:0000256" key="10">
    <source>
        <dbReference type="ARBA" id="ARBA00022763"/>
    </source>
</evidence>
<accession>A0A7G6U116</accession>
<comment type="function">
    <text evidence="15 17">Poorly processive, error-prone DNA polymerase involved in untargeted mutagenesis. Copies undamaged DNA at stalled replication forks, which arise in vivo from mismatched or misaligned primer ends. These misaligned primers can be extended by PolIV. Exhibits no 3'-5' exonuclease (proofreading) activity. May be involved in translesional synthesis, in conjunction with the beta clamp from PolIII.</text>
</comment>
<evidence type="ECO:0000256" key="6">
    <source>
        <dbReference type="ARBA" id="ARBA00022679"/>
    </source>
</evidence>
<dbReference type="InterPro" id="IPR050116">
    <property type="entry name" value="DNA_polymerase-Y"/>
</dbReference>
<reference evidence="20" key="1">
    <citation type="journal article" date="2020" name="Mol. Plant Microbe">
        <title>Rhizobial microsymbionts of the narrowly endemic Oxytropis species growing in Kamchatka are characterized by significant genetic diversity and possess a set of genes that are associated with T3SS and T6SS secretion systems and can affect the development of symbiosis.</title>
        <authorList>
            <person name="Safronova V."/>
            <person name="Guro P."/>
            <person name="Sazanova A."/>
            <person name="Kuznetsova I."/>
            <person name="Belimov A."/>
            <person name="Yakubov V."/>
            <person name="Chirak E."/>
            <person name="Afonin A."/>
            <person name="Gogolev Y."/>
            <person name="Andronov E."/>
            <person name="Tikhonovich I."/>
        </authorList>
    </citation>
    <scope>NUCLEOTIDE SEQUENCE [LARGE SCALE GENOMIC DNA]</scope>
    <source>
        <strain evidence="20">581</strain>
    </source>
</reference>
<evidence type="ECO:0000313" key="19">
    <source>
        <dbReference type="EMBL" id="QND72698.1"/>
    </source>
</evidence>
<dbReference type="EC" id="2.7.7.7" evidence="17"/>
<keyword evidence="9 17" id="KW-0479">Metal-binding</keyword>
<dbReference type="PANTHER" id="PTHR11076">
    <property type="entry name" value="DNA REPAIR POLYMERASE UMUC / TRANSFERASE FAMILY MEMBER"/>
    <property type="match status" value="1"/>
</dbReference>
<evidence type="ECO:0000256" key="13">
    <source>
        <dbReference type="ARBA" id="ARBA00023125"/>
    </source>
</evidence>
<dbReference type="InterPro" id="IPR043128">
    <property type="entry name" value="Rev_trsase/Diguanyl_cyclase"/>
</dbReference>
<keyword evidence="10 17" id="KW-0227">DNA damage</keyword>
<feature type="active site" evidence="17">
    <location>
        <position position="119"/>
    </location>
</feature>
<dbReference type="HAMAP" id="MF_01113">
    <property type="entry name" value="DNApol_IV"/>
    <property type="match status" value="1"/>
</dbReference>
<dbReference type="RefSeq" id="WP_184511615.1">
    <property type="nucleotide sequence ID" value="NZ_CP050292.1"/>
</dbReference>
<dbReference type="Gene3D" id="3.40.1170.60">
    <property type="match status" value="1"/>
</dbReference>
<dbReference type="GO" id="GO:0000287">
    <property type="term" value="F:magnesium ion binding"/>
    <property type="evidence" value="ECO:0007669"/>
    <property type="project" value="UniProtKB-UniRule"/>
</dbReference>
<keyword evidence="7 17" id="KW-0548">Nucleotidyltransferase</keyword>
<evidence type="ECO:0000256" key="11">
    <source>
        <dbReference type="ARBA" id="ARBA00022842"/>
    </source>
</evidence>
<evidence type="ECO:0000313" key="20">
    <source>
        <dbReference type="Proteomes" id="UP000515291"/>
    </source>
</evidence>
<comment type="similarity">
    <text evidence="2 17">Belongs to the DNA polymerase type-Y family.</text>
</comment>
<comment type="subcellular location">
    <subcellularLocation>
        <location evidence="1 17">Cytoplasm</location>
    </subcellularLocation>
</comment>
<dbReference type="GO" id="GO:0006261">
    <property type="term" value="P:DNA-templated DNA replication"/>
    <property type="evidence" value="ECO:0007669"/>
    <property type="project" value="UniProtKB-UniRule"/>
</dbReference>
<dbReference type="FunFam" id="3.30.1490.100:FF:000004">
    <property type="entry name" value="DNA polymerase IV"/>
    <property type="match status" value="1"/>
</dbReference>
<dbReference type="GO" id="GO:0003684">
    <property type="term" value="F:damaged DNA binding"/>
    <property type="evidence" value="ECO:0007669"/>
    <property type="project" value="InterPro"/>
</dbReference>
<dbReference type="GO" id="GO:0006281">
    <property type="term" value="P:DNA repair"/>
    <property type="evidence" value="ECO:0007669"/>
    <property type="project" value="UniProtKB-UniRule"/>
</dbReference>
<comment type="subunit">
    <text evidence="3 17">Monomer.</text>
</comment>
<dbReference type="GO" id="GO:0005829">
    <property type="term" value="C:cytosol"/>
    <property type="evidence" value="ECO:0007669"/>
    <property type="project" value="TreeGrafter"/>
</dbReference>
<dbReference type="KEGG" id="trb:HB776_16720"/>
<comment type="cofactor">
    <cofactor evidence="17">
        <name>Mg(2+)</name>
        <dbReference type="ChEBI" id="CHEBI:18420"/>
    </cofactor>
    <text evidence="17">Binds 2 magnesium ions per subunit.</text>
</comment>
<protein>
    <recommendedName>
        <fullName evidence="17">DNA polymerase IV</fullName>
        <shortName evidence="17">Pol IV</shortName>
        <ecNumber evidence="17">2.7.7.7</ecNumber>
    </recommendedName>
</protein>
<dbReference type="NCBIfam" id="NF002677">
    <property type="entry name" value="PRK02406.1"/>
    <property type="match status" value="1"/>
</dbReference>
<keyword evidence="14 17" id="KW-0234">DNA repair</keyword>
<dbReference type="FunFam" id="1.10.150.20:FF:000019">
    <property type="entry name" value="DNA polymerase IV"/>
    <property type="match status" value="1"/>
</dbReference>
<dbReference type="Pfam" id="PF00817">
    <property type="entry name" value="IMS"/>
    <property type="match status" value="1"/>
</dbReference>
<keyword evidence="12 17" id="KW-0239">DNA-directed DNA polymerase</keyword>
<evidence type="ECO:0000256" key="4">
    <source>
        <dbReference type="ARBA" id="ARBA00022457"/>
    </source>
</evidence>
<dbReference type="SUPFAM" id="SSF100879">
    <property type="entry name" value="Lesion bypass DNA polymerase (Y-family), little finger domain"/>
    <property type="match status" value="1"/>
</dbReference>
<dbReference type="InterPro" id="IPR001126">
    <property type="entry name" value="UmuC"/>
</dbReference>
<keyword evidence="6 17" id="KW-0808">Transferase</keyword>
<dbReference type="GO" id="GO:0003887">
    <property type="term" value="F:DNA-directed DNA polymerase activity"/>
    <property type="evidence" value="ECO:0007669"/>
    <property type="project" value="UniProtKB-UniRule"/>
</dbReference>
<dbReference type="Gene3D" id="3.30.70.270">
    <property type="match status" value="1"/>
</dbReference>
<keyword evidence="11 17" id="KW-0460">Magnesium</keyword>
<dbReference type="Gene3D" id="3.30.1490.100">
    <property type="entry name" value="DNA polymerase, Y-family, little finger domain"/>
    <property type="match status" value="1"/>
</dbReference>
<evidence type="ECO:0000256" key="15">
    <source>
        <dbReference type="ARBA" id="ARBA00025589"/>
    </source>
</evidence>
<dbReference type="GO" id="GO:0042276">
    <property type="term" value="P:error-prone translesion synthesis"/>
    <property type="evidence" value="ECO:0007669"/>
    <property type="project" value="TreeGrafter"/>
</dbReference>
<dbReference type="Gene3D" id="1.10.150.20">
    <property type="entry name" value="5' to 3' exonuclease, C-terminal subdomain"/>
    <property type="match status" value="1"/>
</dbReference>
<evidence type="ECO:0000256" key="14">
    <source>
        <dbReference type="ARBA" id="ARBA00023204"/>
    </source>
</evidence>
<dbReference type="InterPro" id="IPR017961">
    <property type="entry name" value="DNA_pol_Y-fam_little_finger"/>
</dbReference>
<dbReference type="CDD" id="cd03586">
    <property type="entry name" value="PolY_Pol_IV_kappa"/>
    <property type="match status" value="1"/>
</dbReference>
<keyword evidence="13 17" id="KW-0238">DNA-binding</keyword>
<evidence type="ECO:0000256" key="12">
    <source>
        <dbReference type="ARBA" id="ARBA00022932"/>
    </source>
</evidence>
<dbReference type="SUPFAM" id="SSF56672">
    <property type="entry name" value="DNA/RNA polymerases"/>
    <property type="match status" value="1"/>
</dbReference>
<evidence type="ECO:0000256" key="17">
    <source>
        <dbReference type="HAMAP-Rule" id="MF_01113"/>
    </source>
</evidence>
<dbReference type="Pfam" id="PF11799">
    <property type="entry name" value="IMS_C"/>
    <property type="match status" value="1"/>
</dbReference>
<dbReference type="FunFam" id="3.40.1170.60:FF:000001">
    <property type="entry name" value="DNA polymerase IV"/>
    <property type="match status" value="1"/>
</dbReference>
<dbReference type="EMBL" id="CP050292">
    <property type="protein sequence ID" value="QND72698.1"/>
    <property type="molecule type" value="Genomic_DNA"/>
</dbReference>
<sequence length="370" mass="40989">METDGPVTNDVAPEIRQRKIIHIDMDAFYASVEQRDNPELRGKPVAVGGSRERGVVAAASYEARKFGVRSAMPSVTAKRQCPDLIFVKPRFEVYKTISQQIREIFAEHTPIVEPLSLDEAYLDVTENLQGIRLARDIALAIRAKIKDETGLNASAGISYNKFLAKLASDHRKPNGQYVISPEIGPAFVETLPVSKFHGIGPATAAKFNGLGIQTGLDIRNQSLTFLEAHFGKAGTYYYWISRGIDERPVRANRIRKSIGAENTFFDDLTEFNAMVAALQPLVDKVWQHCANTGNRGRTVTLKVKFADFEIMSRSQSMPTAVSNRGELERVAISLLERSMPLPKAVRLLGVSLSTLRTKGDDAQSQFQLPI</sequence>
<keyword evidence="5 17" id="KW-0963">Cytoplasm</keyword>
<dbReference type="AlphaFoldDB" id="A0A7G6U116"/>
<dbReference type="Proteomes" id="UP000515291">
    <property type="component" value="Chromosome"/>
</dbReference>
<dbReference type="GO" id="GO:0009432">
    <property type="term" value="P:SOS response"/>
    <property type="evidence" value="ECO:0007669"/>
    <property type="project" value="TreeGrafter"/>
</dbReference>
<evidence type="ECO:0000256" key="1">
    <source>
        <dbReference type="ARBA" id="ARBA00004496"/>
    </source>
</evidence>
<dbReference type="InterPro" id="IPR036775">
    <property type="entry name" value="DNA_pol_Y-fam_lit_finger_sf"/>
</dbReference>
<keyword evidence="8 17" id="KW-0235">DNA replication</keyword>
<dbReference type="InterPro" id="IPR024728">
    <property type="entry name" value="PolY_HhH_motif"/>
</dbReference>
<evidence type="ECO:0000256" key="8">
    <source>
        <dbReference type="ARBA" id="ARBA00022705"/>
    </source>
</evidence>
<evidence type="ECO:0000256" key="16">
    <source>
        <dbReference type="ARBA" id="ARBA00049244"/>
    </source>
</evidence>
<keyword evidence="4 17" id="KW-0515">Mutator protein</keyword>
<evidence type="ECO:0000256" key="7">
    <source>
        <dbReference type="ARBA" id="ARBA00022695"/>
    </source>
</evidence>
<evidence type="ECO:0000256" key="2">
    <source>
        <dbReference type="ARBA" id="ARBA00010945"/>
    </source>
</evidence>
<comment type="catalytic activity">
    <reaction evidence="16 17">
        <text>DNA(n) + a 2'-deoxyribonucleoside 5'-triphosphate = DNA(n+1) + diphosphate</text>
        <dbReference type="Rhea" id="RHEA:22508"/>
        <dbReference type="Rhea" id="RHEA-COMP:17339"/>
        <dbReference type="Rhea" id="RHEA-COMP:17340"/>
        <dbReference type="ChEBI" id="CHEBI:33019"/>
        <dbReference type="ChEBI" id="CHEBI:61560"/>
        <dbReference type="ChEBI" id="CHEBI:173112"/>
        <dbReference type="EC" id="2.7.7.7"/>
    </reaction>
</comment>
<feature type="binding site" evidence="17">
    <location>
        <position position="24"/>
    </location>
    <ligand>
        <name>Mg(2+)</name>
        <dbReference type="ChEBI" id="CHEBI:18420"/>
    </ligand>
</feature>
<organism evidence="19 20">
    <name type="scientific">Tardiphaga robiniae</name>
    <dbReference type="NCBI Taxonomy" id="943830"/>
    <lineage>
        <taxon>Bacteria</taxon>
        <taxon>Pseudomonadati</taxon>
        <taxon>Pseudomonadota</taxon>
        <taxon>Alphaproteobacteria</taxon>
        <taxon>Hyphomicrobiales</taxon>
        <taxon>Nitrobacteraceae</taxon>
        <taxon>Tardiphaga</taxon>
    </lineage>
</organism>
<gene>
    <name evidence="17 19" type="primary">dinB</name>
    <name evidence="19" type="ORF">HB776_16720</name>
</gene>
<feature type="domain" description="UmuC" evidence="18">
    <location>
        <begin position="20"/>
        <end position="200"/>
    </location>
</feature>
<feature type="binding site" evidence="17">
    <location>
        <position position="118"/>
    </location>
    <ligand>
        <name>Mg(2+)</name>
        <dbReference type="ChEBI" id="CHEBI:18420"/>
    </ligand>
</feature>
<dbReference type="InterPro" id="IPR043502">
    <property type="entry name" value="DNA/RNA_pol_sf"/>
</dbReference>